<name>A0A9W6U0K3_9STRA</name>
<dbReference type="Proteomes" id="UP001165083">
    <property type="component" value="Unassembled WGS sequence"/>
</dbReference>
<accession>A0A9W6U0K3</accession>
<comment type="caution">
    <text evidence="1">The sequence shown here is derived from an EMBL/GenBank/DDBJ whole genome shotgun (WGS) entry which is preliminary data.</text>
</comment>
<organism evidence="1 2">
    <name type="scientific">Phytophthora lilii</name>
    <dbReference type="NCBI Taxonomy" id="2077276"/>
    <lineage>
        <taxon>Eukaryota</taxon>
        <taxon>Sar</taxon>
        <taxon>Stramenopiles</taxon>
        <taxon>Oomycota</taxon>
        <taxon>Peronosporomycetes</taxon>
        <taxon>Peronosporales</taxon>
        <taxon>Peronosporaceae</taxon>
        <taxon>Phytophthora</taxon>
    </lineage>
</organism>
<evidence type="ECO:0000313" key="1">
    <source>
        <dbReference type="EMBL" id="GMF23216.1"/>
    </source>
</evidence>
<reference evidence="1" key="1">
    <citation type="submission" date="2023-04" db="EMBL/GenBank/DDBJ databases">
        <title>Phytophthora lilii NBRC 32176.</title>
        <authorList>
            <person name="Ichikawa N."/>
            <person name="Sato H."/>
            <person name="Tonouchi N."/>
        </authorList>
    </citation>
    <scope>NUCLEOTIDE SEQUENCE</scope>
    <source>
        <strain evidence="1">NBRC 32176</strain>
    </source>
</reference>
<dbReference type="AlphaFoldDB" id="A0A9W6U0K3"/>
<sequence>MVKLLHSIVGIRRVCPPRVLTVGDLKKVIKKTSNGIITVPALILQFFQANEEGGVCLVSGTDDVKLLQKGGKMALIEAQTYEDKKLTGQSALEKVLAGIPADDIQVPMVVSPLPRGLASILLA</sequence>
<evidence type="ECO:0000313" key="2">
    <source>
        <dbReference type="Proteomes" id="UP001165083"/>
    </source>
</evidence>
<dbReference type="EMBL" id="BSXW01000466">
    <property type="protein sequence ID" value="GMF23216.1"/>
    <property type="molecule type" value="Genomic_DNA"/>
</dbReference>
<protein>
    <submittedName>
        <fullName evidence="1">Unnamed protein product</fullName>
    </submittedName>
</protein>
<proteinExistence type="predicted"/>
<gene>
    <name evidence="1" type="ORF">Plil01_000934700</name>
</gene>
<keyword evidence="2" id="KW-1185">Reference proteome</keyword>